<gene>
    <name evidence="1" type="ORF">FOZG_07940</name>
</gene>
<reference evidence="1" key="1">
    <citation type="submission" date="2011-06" db="EMBL/GenBank/DDBJ databases">
        <title>The Genome Sequence of Fusarium oxysporum Fo47.</title>
        <authorList>
            <consortium name="The Broad Institute Genome Sequencing Platform"/>
            <person name="Ma L.-J."/>
            <person name="Gale L.R."/>
            <person name="Schwartz D.C."/>
            <person name="Zhou S."/>
            <person name="Corby-Kistler H."/>
            <person name="Young S.K."/>
            <person name="Zeng Q."/>
            <person name="Gargeya S."/>
            <person name="Fitzgerald M."/>
            <person name="Haas B."/>
            <person name="Abouelleil A."/>
            <person name="Alvarado L."/>
            <person name="Arachchi H.M."/>
            <person name="Berlin A."/>
            <person name="Brown A."/>
            <person name="Chapman S.B."/>
            <person name="Chen Z."/>
            <person name="Dunbar C."/>
            <person name="Freedman E."/>
            <person name="Gearin G."/>
            <person name="Gellesch M."/>
            <person name="Goldberg J."/>
            <person name="Griggs A."/>
            <person name="Gujja S."/>
            <person name="Heiman D."/>
            <person name="Howarth C."/>
            <person name="Larson L."/>
            <person name="Lui A."/>
            <person name="MacDonald P.J.P."/>
            <person name="Mehta T."/>
            <person name="Montmayeur A."/>
            <person name="Murphy C."/>
            <person name="Neiman D."/>
            <person name="Pearson M."/>
            <person name="Priest M."/>
            <person name="Roberts A."/>
            <person name="Saif S."/>
            <person name="Shea T."/>
            <person name="Shenoy N."/>
            <person name="Sisk P."/>
            <person name="Stolte C."/>
            <person name="Sykes S."/>
            <person name="Wortman J."/>
            <person name="Nusbaum C."/>
            <person name="Birren B."/>
        </authorList>
    </citation>
    <scope>NUCLEOTIDE SEQUENCE [LARGE SCALE GENOMIC DNA]</scope>
    <source>
        <strain evidence="1">Fo47</strain>
    </source>
</reference>
<proteinExistence type="predicted"/>
<protein>
    <submittedName>
        <fullName evidence="1">Uncharacterized protein</fullName>
    </submittedName>
</protein>
<evidence type="ECO:0000313" key="1">
    <source>
        <dbReference type="EMBL" id="EWZ43223.1"/>
    </source>
</evidence>
<organism evidence="1">
    <name type="scientific">Fusarium oxysporum Fo47</name>
    <dbReference type="NCBI Taxonomy" id="660027"/>
    <lineage>
        <taxon>Eukaryota</taxon>
        <taxon>Fungi</taxon>
        <taxon>Dikarya</taxon>
        <taxon>Ascomycota</taxon>
        <taxon>Pezizomycotina</taxon>
        <taxon>Sordariomycetes</taxon>
        <taxon>Hypocreomycetidae</taxon>
        <taxon>Hypocreales</taxon>
        <taxon>Nectriaceae</taxon>
        <taxon>Fusarium</taxon>
        <taxon>Fusarium oxysporum species complex</taxon>
    </lineage>
</organism>
<name>W9KPZ1_FUSOX</name>
<sequence>MDLDGLKKANEPFHIDGGSLRLFWKSTPTQIVNCGCCG</sequence>
<dbReference type="Proteomes" id="UP000030766">
    <property type="component" value="Unassembled WGS sequence"/>
</dbReference>
<accession>W9KPZ1</accession>
<dbReference type="EMBL" id="JH717899">
    <property type="protein sequence ID" value="EWZ43223.1"/>
    <property type="molecule type" value="Genomic_DNA"/>
</dbReference>
<dbReference type="HOGENOM" id="CLU_3335575_0_0_1"/>
<dbReference type="VEuPathDB" id="FungiDB:FOZG_07940"/>
<reference evidence="1" key="2">
    <citation type="submission" date="2012-06" db="EMBL/GenBank/DDBJ databases">
        <title>Annotation of the Genome Sequence of Fusarium oxysporum Fo47.</title>
        <authorList>
            <consortium name="The Broad Institute Genomics Platform"/>
            <person name="Ma L.-J."/>
            <person name="Corby-Kistler H."/>
            <person name="Broz K."/>
            <person name="Gale L.R."/>
            <person name="Jonkers W."/>
            <person name="O'Donnell K."/>
            <person name="Ploetz R."/>
            <person name="Steinberg C."/>
            <person name="Schwartz D.C."/>
            <person name="VanEtten H."/>
            <person name="Zhou S."/>
            <person name="Young S.K."/>
            <person name="Zeng Q."/>
            <person name="Gargeya S."/>
            <person name="Fitzgerald M."/>
            <person name="Abouelleil A."/>
            <person name="Alvarado L."/>
            <person name="Chapman S.B."/>
            <person name="Gainer-Dewar J."/>
            <person name="Goldberg J."/>
            <person name="Griggs A."/>
            <person name="Gujja S."/>
            <person name="Hansen M."/>
            <person name="Howarth C."/>
            <person name="Imamovic A."/>
            <person name="Ireland A."/>
            <person name="Larimer J."/>
            <person name="McCowan C."/>
            <person name="Murphy C."/>
            <person name="Pearson M."/>
            <person name="Poon T.W."/>
            <person name="Priest M."/>
            <person name="Roberts A."/>
            <person name="Saif S."/>
            <person name="Shea T."/>
            <person name="Sykes S."/>
            <person name="Wortman J."/>
            <person name="Nusbaum C."/>
            <person name="Birren B."/>
        </authorList>
    </citation>
    <scope>NUCLEOTIDE SEQUENCE</scope>
    <source>
        <strain evidence="1">Fo47</strain>
    </source>
</reference>
<dbReference type="AlphaFoldDB" id="W9KPZ1"/>